<keyword evidence="4" id="KW-1185">Reference proteome</keyword>
<dbReference type="PANTHER" id="PTHR10587">
    <property type="entry name" value="GLYCOSYL TRANSFERASE-RELATED"/>
    <property type="match status" value="1"/>
</dbReference>
<comment type="caution">
    <text evidence="3">The sequence shown here is derived from an EMBL/GenBank/DDBJ whole genome shotgun (WGS) entry which is preliminary data.</text>
</comment>
<dbReference type="Pfam" id="PF01522">
    <property type="entry name" value="Polysacc_deac_1"/>
    <property type="match status" value="1"/>
</dbReference>
<dbReference type="PROSITE" id="PS51677">
    <property type="entry name" value="NODB"/>
    <property type="match status" value="1"/>
</dbReference>
<dbReference type="EMBL" id="BMJA01000001">
    <property type="protein sequence ID" value="GGA31827.1"/>
    <property type="molecule type" value="Genomic_DNA"/>
</dbReference>
<evidence type="ECO:0000313" key="3">
    <source>
        <dbReference type="EMBL" id="GGA31827.1"/>
    </source>
</evidence>
<dbReference type="Proteomes" id="UP000620046">
    <property type="component" value="Unassembled WGS sequence"/>
</dbReference>
<gene>
    <name evidence="3" type="ORF">GCM10010981_21190</name>
</gene>
<keyword evidence="1" id="KW-1133">Transmembrane helix</keyword>
<dbReference type="RefSeq" id="WP_188794158.1">
    <property type="nucleotide sequence ID" value="NZ_BMJA01000001.1"/>
</dbReference>
<dbReference type="InterPro" id="IPR011330">
    <property type="entry name" value="Glyco_hydro/deAcase_b/a-brl"/>
</dbReference>
<dbReference type="InterPro" id="IPR002509">
    <property type="entry name" value="NODB_dom"/>
</dbReference>
<proteinExistence type="predicted"/>
<reference evidence="4" key="1">
    <citation type="journal article" date="2019" name="Int. J. Syst. Evol. Microbiol.">
        <title>The Global Catalogue of Microorganisms (GCM) 10K type strain sequencing project: providing services to taxonomists for standard genome sequencing and annotation.</title>
        <authorList>
            <consortium name="The Broad Institute Genomics Platform"/>
            <consortium name="The Broad Institute Genome Sequencing Center for Infectious Disease"/>
            <person name="Wu L."/>
            <person name="Ma J."/>
        </authorList>
    </citation>
    <scope>NUCLEOTIDE SEQUENCE [LARGE SCALE GENOMIC DNA]</scope>
    <source>
        <strain evidence="4">CGMCC 1.15439</strain>
    </source>
</reference>
<evidence type="ECO:0000313" key="4">
    <source>
        <dbReference type="Proteomes" id="UP000620046"/>
    </source>
</evidence>
<protein>
    <recommendedName>
        <fullName evidence="2">NodB homology domain-containing protein</fullName>
    </recommendedName>
</protein>
<dbReference type="SUPFAM" id="SSF88713">
    <property type="entry name" value="Glycoside hydrolase/deacetylase"/>
    <property type="match status" value="1"/>
</dbReference>
<sequence length="256" mass="28920">MMLALYIYRRYVALCGILMTFVLYAMLLTAYHMATPRFVLDPEMNGIKHASSFSLRKVSDMLAGRKYAVLTFDDGPYGHGLDEQILATLQKHHAHAVFFLVCSHINNDTRGELAKFESAGDVIGNHTYDHPNLAQLSQPDIRNQIESCNQRIADVTGKRPNYFRPPFGSTTPAITTVVKSLGMQQVLWNANSEDSWVKQPEQMMYFSLTQTEDQSILLMHETPLTAAVLDDMLTQLEQRGFQFVLPDQLSDNTAIN</sequence>
<keyword evidence="1" id="KW-0472">Membrane</keyword>
<keyword evidence="1" id="KW-0812">Transmembrane</keyword>
<evidence type="ECO:0000259" key="2">
    <source>
        <dbReference type="PROSITE" id="PS51677"/>
    </source>
</evidence>
<feature type="domain" description="NodB homology" evidence="2">
    <location>
        <begin position="66"/>
        <end position="244"/>
    </location>
</feature>
<dbReference type="CDD" id="cd10917">
    <property type="entry name" value="CE4_NodB_like_6s_7s"/>
    <property type="match status" value="1"/>
</dbReference>
<accession>A0ABQ1FX64</accession>
<evidence type="ECO:0000256" key="1">
    <source>
        <dbReference type="SAM" id="Phobius"/>
    </source>
</evidence>
<organism evidence="3 4">
    <name type="scientific">Dyella nitratireducens</name>
    <dbReference type="NCBI Taxonomy" id="1849580"/>
    <lineage>
        <taxon>Bacteria</taxon>
        <taxon>Pseudomonadati</taxon>
        <taxon>Pseudomonadota</taxon>
        <taxon>Gammaproteobacteria</taxon>
        <taxon>Lysobacterales</taxon>
        <taxon>Rhodanobacteraceae</taxon>
        <taxon>Dyella</taxon>
    </lineage>
</organism>
<name>A0ABQ1FX64_9GAMM</name>
<dbReference type="InterPro" id="IPR050248">
    <property type="entry name" value="Polysacc_deacetylase_ArnD"/>
</dbReference>
<feature type="transmembrane region" description="Helical" evidence="1">
    <location>
        <begin position="12"/>
        <end position="34"/>
    </location>
</feature>
<dbReference type="Gene3D" id="3.20.20.370">
    <property type="entry name" value="Glycoside hydrolase/deacetylase"/>
    <property type="match status" value="1"/>
</dbReference>